<dbReference type="InterPro" id="IPR010796">
    <property type="entry name" value="C2_B9-type_dom"/>
</dbReference>
<keyword evidence="5" id="KW-0966">Cell projection</keyword>
<keyword evidence="4" id="KW-0206">Cytoskeleton</keyword>
<feature type="region of interest" description="Disordered" evidence="6">
    <location>
        <begin position="187"/>
        <end position="210"/>
    </location>
</feature>
<feature type="compositionally biased region" description="Low complexity" evidence="6">
    <location>
        <begin position="505"/>
        <end position="516"/>
    </location>
</feature>
<evidence type="ECO:0000256" key="1">
    <source>
        <dbReference type="ARBA" id="ARBA00004120"/>
    </source>
</evidence>
<keyword evidence="2" id="KW-0963">Cytoplasm</keyword>
<evidence type="ECO:0000256" key="3">
    <source>
        <dbReference type="ARBA" id="ARBA00022794"/>
    </source>
</evidence>
<comment type="caution">
    <text evidence="7">The sequence shown here is derived from an EMBL/GenBank/DDBJ whole genome shotgun (WGS) entry which is preliminary data.</text>
</comment>
<dbReference type="PANTHER" id="PTHR12968:SF5">
    <property type="entry name" value="MECKEL SYNDROME TYPE 1 PROTEIN"/>
    <property type="match status" value="1"/>
</dbReference>
<dbReference type="Proteomes" id="UP001430356">
    <property type="component" value="Unassembled WGS sequence"/>
</dbReference>
<dbReference type="PANTHER" id="PTHR12968">
    <property type="entry name" value="B9 DOMAIN-CONTAINING"/>
    <property type="match status" value="1"/>
</dbReference>
<feature type="compositionally biased region" description="Low complexity" evidence="6">
    <location>
        <begin position="398"/>
        <end position="411"/>
    </location>
</feature>
<proteinExistence type="predicted"/>
<comment type="subcellular location">
    <subcellularLocation>
        <location evidence="1">Cytoplasm</location>
        <location evidence="1">Cytoskeleton</location>
        <location evidence="1">Cilium basal body</location>
    </subcellularLocation>
</comment>
<dbReference type="GO" id="GO:0060271">
    <property type="term" value="P:cilium assembly"/>
    <property type="evidence" value="ECO:0007669"/>
    <property type="project" value="TreeGrafter"/>
</dbReference>
<dbReference type="EMBL" id="JAECZO010000067">
    <property type="protein sequence ID" value="KAK7196051.1"/>
    <property type="molecule type" value="Genomic_DNA"/>
</dbReference>
<sequence>MEFLHFAGSQRYRSRVPLQQLRFTVAVYRAIVVEEDKRELLVEATVPWDGKVFSPAETLSLYTSLTRLSRAETATTAPPPPVQCDDGTAAAPDAPVPTSHTLLPLLPNMPSLPTAADVLHQLRRPQSCFFTRPSLEDFIDSAEEDVPVDPPQGPSLLAPVILRQHRRDHQPNRRMYIMWAAGEVRVPGQSGEPPATEQSEAVEGGPWPHSAASPHNVLAAASTVAETAATAGTADLEAARWVGTERVLCTVTAEQDERRFTAKPSLGEWHTLFVDAAYIYTFCVSVSHADAAAAPGRRAASAGEAAQRSATADAALSPSSIAPLELLLTSVRDLALRAEEQYASLELGKDAVARALLRQAAMMALPERGGLDGAAATPSMAATASSAADSTQRRRGRAAAGHHSALHATGADRGGAGGVSAALASSSSRPHRGAASGVALLSRAGVMRSAPALPRGLCQYYVFGTVDRCVGVAEPTLFVRCELAEDGAAAAGATAYAEPPPPSAASPGTAPSSSSSTVATFTSQLADVGAVVEAESVLDVAHVFNLPFEYSCVGAVVPHSPLRLVVTAFTEGPAAAGLQAPVAYACVSLPMACPGRHAVTAPLWAPHKTGVEYLRSSLLGGAPALVDAHQAGPAAAHRTGAHVKLGLHADTVGTLHMTVHVLHHKNRDAS</sequence>
<evidence type="ECO:0000313" key="7">
    <source>
        <dbReference type="EMBL" id="KAK7196051.1"/>
    </source>
</evidence>
<name>A0AAW0EQW6_9TRYP</name>
<evidence type="ECO:0000256" key="4">
    <source>
        <dbReference type="ARBA" id="ARBA00023212"/>
    </source>
</evidence>
<feature type="compositionally biased region" description="Low complexity" evidence="6">
    <location>
        <begin position="374"/>
        <end position="390"/>
    </location>
</feature>
<feature type="region of interest" description="Disordered" evidence="6">
    <location>
        <begin position="374"/>
        <end position="432"/>
    </location>
</feature>
<evidence type="ECO:0000313" key="8">
    <source>
        <dbReference type="Proteomes" id="UP001430356"/>
    </source>
</evidence>
<keyword evidence="8" id="KW-1185">Reference proteome</keyword>
<dbReference type="AlphaFoldDB" id="A0AAW0EQW6"/>
<dbReference type="Pfam" id="PF07162">
    <property type="entry name" value="B9-C2"/>
    <property type="match status" value="1"/>
</dbReference>
<accession>A0AAW0EQW6</accession>
<keyword evidence="3" id="KW-0970">Cilium biogenesis/degradation</keyword>
<dbReference type="GO" id="GO:0036038">
    <property type="term" value="C:MKS complex"/>
    <property type="evidence" value="ECO:0007669"/>
    <property type="project" value="TreeGrafter"/>
</dbReference>
<evidence type="ECO:0000256" key="6">
    <source>
        <dbReference type="SAM" id="MobiDB-lite"/>
    </source>
</evidence>
<feature type="compositionally biased region" description="Low complexity" evidence="6">
    <location>
        <begin position="419"/>
        <end position="428"/>
    </location>
</feature>
<evidence type="ECO:0000256" key="5">
    <source>
        <dbReference type="ARBA" id="ARBA00023273"/>
    </source>
</evidence>
<reference evidence="7 8" key="1">
    <citation type="journal article" date="2021" name="MBio">
        <title>A New Model Trypanosomatid, Novymonas esmeraldas: Genomic Perception of Its 'Candidatus Pandoraea novymonadis' Endosymbiont.</title>
        <authorList>
            <person name="Zakharova A."/>
            <person name="Saura A."/>
            <person name="Butenko A."/>
            <person name="Podesvova L."/>
            <person name="Warmusova S."/>
            <person name="Kostygov A.Y."/>
            <person name="Nenarokova A."/>
            <person name="Lukes J."/>
            <person name="Opperdoes F.R."/>
            <person name="Yurchenko V."/>
        </authorList>
    </citation>
    <scope>NUCLEOTIDE SEQUENCE [LARGE SCALE GENOMIC DNA]</scope>
    <source>
        <strain evidence="7 8">E262AT.01</strain>
    </source>
</reference>
<feature type="region of interest" description="Disordered" evidence="6">
    <location>
        <begin position="492"/>
        <end position="516"/>
    </location>
</feature>
<gene>
    <name evidence="7" type="ORF">NESM_000539100</name>
</gene>
<evidence type="ECO:0000256" key="2">
    <source>
        <dbReference type="ARBA" id="ARBA00022490"/>
    </source>
</evidence>
<organism evidence="7 8">
    <name type="scientific">Novymonas esmeraldas</name>
    <dbReference type="NCBI Taxonomy" id="1808958"/>
    <lineage>
        <taxon>Eukaryota</taxon>
        <taxon>Discoba</taxon>
        <taxon>Euglenozoa</taxon>
        <taxon>Kinetoplastea</taxon>
        <taxon>Metakinetoplastina</taxon>
        <taxon>Trypanosomatida</taxon>
        <taxon>Trypanosomatidae</taxon>
        <taxon>Novymonas</taxon>
    </lineage>
</organism>
<protein>
    <submittedName>
        <fullName evidence="7">Meckel syndrome type 1 protein</fullName>
    </submittedName>
</protein>